<keyword evidence="4" id="KW-0472">Membrane</keyword>
<dbReference type="OrthoDB" id="8445818at2759"/>
<dbReference type="InterPro" id="IPR027417">
    <property type="entry name" value="P-loop_NTPase"/>
</dbReference>
<evidence type="ECO:0000313" key="6">
    <source>
        <dbReference type="Ensembl" id="ENSKMAP00000005252.1"/>
    </source>
</evidence>
<feature type="domain" description="AIG1-type G" evidence="5">
    <location>
        <begin position="4"/>
        <end position="211"/>
    </location>
</feature>
<dbReference type="OMA" id="TDECQAE"/>
<keyword evidence="4" id="KW-1133">Transmembrane helix</keyword>
<keyword evidence="7" id="KW-1185">Reference proteome</keyword>
<evidence type="ECO:0000259" key="5">
    <source>
        <dbReference type="PROSITE" id="PS51720"/>
    </source>
</evidence>
<dbReference type="AlphaFoldDB" id="A0A3Q3EU32"/>
<evidence type="ECO:0000256" key="1">
    <source>
        <dbReference type="ARBA" id="ARBA00008535"/>
    </source>
</evidence>
<organism evidence="6 7">
    <name type="scientific">Kryptolebias marmoratus</name>
    <name type="common">Mangrove killifish</name>
    <name type="synonym">Rivulus marmoratus</name>
    <dbReference type="NCBI Taxonomy" id="37003"/>
    <lineage>
        <taxon>Eukaryota</taxon>
        <taxon>Metazoa</taxon>
        <taxon>Chordata</taxon>
        <taxon>Craniata</taxon>
        <taxon>Vertebrata</taxon>
        <taxon>Euteleostomi</taxon>
        <taxon>Actinopterygii</taxon>
        <taxon>Neopterygii</taxon>
        <taxon>Teleostei</taxon>
        <taxon>Neoteleostei</taxon>
        <taxon>Acanthomorphata</taxon>
        <taxon>Ovalentaria</taxon>
        <taxon>Atherinomorphae</taxon>
        <taxon>Cyprinodontiformes</taxon>
        <taxon>Rivulidae</taxon>
        <taxon>Kryptolebias</taxon>
    </lineage>
</organism>
<comment type="similarity">
    <text evidence="1">Belongs to the TRAFAC class TrmE-Era-EngA-EngB-Septin-like GTPase superfamily. AIG1/Toc34/Toc159-like paraseptin GTPase family. IAN subfamily.</text>
</comment>
<dbReference type="Ensembl" id="ENSKMAT00000005344.1">
    <property type="protein sequence ID" value="ENSKMAP00000005252.1"/>
    <property type="gene ID" value="ENSKMAG00000003985.1"/>
</dbReference>
<dbReference type="STRING" id="37003.ENSKMAP00000005252"/>
<evidence type="ECO:0000256" key="4">
    <source>
        <dbReference type="SAM" id="Phobius"/>
    </source>
</evidence>
<protein>
    <submittedName>
        <fullName evidence="6">GTPase IMAP family member 7-like</fullName>
    </submittedName>
</protein>
<dbReference type="InterPro" id="IPR045058">
    <property type="entry name" value="GIMA/IAN/Toc"/>
</dbReference>
<sequence length="311" mass="33690">MADSNETRVVLLGKTGVGKSSLGNTILGDSLLKTKVSPKSETSECQAESKTVNGIPTKVIDTPGFFDTNINEEKLKSEIINCVKQWAPGPHAFLIVLKVDRYSEQEQDIISKILKYFSEEALKYAVVVFTYGDQLPEGMKIEDFVNQDEALKNLVKKCGGRCHVIDNKYWNNDQHNDYRSNRFQVTQLLNTIETMKKTQGFYSNEFLKQAETDKSGKFWHIVAGATVGALLGAAFGLVTVLGIDAARAVGIALATGAGIGGVAGAVIGGAIRYTSETPQEAVTESAKTVCKVGTTAVEISNLTNSTLKKKQ</sequence>
<dbReference type="SUPFAM" id="SSF52540">
    <property type="entry name" value="P-loop containing nucleoside triphosphate hydrolases"/>
    <property type="match status" value="1"/>
</dbReference>
<dbReference type="FunFam" id="3.40.50.300:FF:000366">
    <property type="entry name" value="GTPase, IMAP family member 2"/>
    <property type="match status" value="1"/>
</dbReference>
<dbReference type="Gene3D" id="3.40.50.300">
    <property type="entry name" value="P-loop containing nucleotide triphosphate hydrolases"/>
    <property type="match status" value="1"/>
</dbReference>
<keyword evidence="4" id="KW-0812">Transmembrane</keyword>
<reference evidence="6" key="1">
    <citation type="submission" date="2025-08" db="UniProtKB">
        <authorList>
            <consortium name="Ensembl"/>
        </authorList>
    </citation>
    <scope>IDENTIFICATION</scope>
</reference>
<dbReference type="RefSeq" id="XP_017292979.1">
    <property type="nucleotide sequence ID" value="XM_017437490.3"/>
</dbReference>
<reference evidence="6" key="2">
    <citation type="submission" date="2025-09" db="UniProtKB">
        <authorList>
            <consortium name="Ensembl"/>
        </authorList>
    </citation>
    <scope>IDENTIFICATION</scope>
</reference>
<name>A0A3Q3EU32_KRYMA</name>
<dbReference type="KEGG" id="kmr:108248612"/>
<dbReference type="Pfam" id="PF04548">
    <property type="entry name" value="AIG1"/>
    <property type="match status" value="1"/>
</dbReference>
<evidence type="ECO:0000256" key="3">
    <source>
        <dbReference type="ARBA" id="ARBA00023134"/>
    </source>
</evidence>
<dbReference type="Proteomes" id="UP000264800">
    <property type="component" value="Unplaced"/>
</dbReference>
<dbReference type="GeneID" id="108248612"/>
<proteinExistence type="inferred from homology"/>
<feature type="transmembrane region" description="Helical" evidence="4">
    <location>
        <begin position="218"/>
        <end position="243"/>
    </location>
</feature>
<dbReference type="PANTHER" id="PTHR10903">
    <property type="entry name" value="GTPASE, IMAP FAMILY MEMBER-RELATED"/>
    <property type="match status" value="1"/>
</dbReference>
<feature type="transmembrane region" description="Helical" evidence="4">
    <location>
        <begin position="249"/>
        <end position="271"/>
    </location>
</feature>
<keyword evidence="2" id="KW-0547">Nucleotide-binding</keyword>
<dbReference type="GeneTree" id="ENSGT01150000286992"/>
<accession>A0A3Q3EU32</accession>
<dbReference type="PROSITE" id="PS51720">
    <property type="entry name" value="G_AIG1"/>
    <property type="match status" value="1"/>
</dbReference>
<dbReference type="GO" id="GO:0005525">
    <property type="term" value="F:GTP binding"/>
    <property type="evidence" value="ECO:0007669"/>
    <property type="project" value="UniProtKB-KW"/>
</dbReference>
<evidence type="ECO:0000313" key="7">
    <source>
        <dbReference type="Proteomes" id="UP000264800"/>
    </source>
</evidence>
<dbReference type="InterPro" id="IPR006703">
    <property type="entry name" value="G_AIG1"/>
</dbReference>
<keyword evidence="3" id="KW-0342">GTP-binding</keyword>
<dbReference type="PANTHER" id="PTHR10903:SF62">
    <property type="entry name" value="GTPASE IMAP FAMILY MEMBER 4-LIKE-RELATED"/>
    <property type="match status" value="1"/>
</dbReference>
<evidence type="ECO:0000256" key="2">
    <source>
        <dbReference type="ARBA" id="ARBA00022741"/>
    </source>
</evidence>